<feature type="chain" id="PRO_5016872248" evidence="8">
    <location>
        <begin position="22"/>
        <end position="320"/>
    </location>
</feature>
<feature type="signal peptide" evidence="8">
    <location>
        <begin position="1"/>
        <end position="21"/>
    </location>
</feature>
<evidence type="ECO:0000256" key="8">
    <source>
        <dbReference type="SAM" id="SignalP"/>
    </source>
</evidence>
<reference evidence="9 10" key="1">
    <citation type="submission" date="2018-09" db="EMBL/GenBank/DDBJ databases">
        <title>Zymobacter palmae IAM14233 (=T109) whole genome analysis.</title>
        <authorList>
            <person name="Yanase H."/>
        </authorList>
    </citation>
    <scope>NUCLEOTIDE SEQUENCE [LARGE SCALE GENOMIC DNA]</scope>
    <source>
        <strain evidence="9 10">IAM14233</strain>
    </source>
</reference>
<dbReference type="STRING" id="1123510.GCA_000620025_01607"/>
<dbReference type="InterPro" id="IPR050492">
    <property type="entry name" value="Bact_metal-bind_prot9"/>
</dbReference>
<dbReference type="RefSeq" id="WP_027706274.1">
    <property type="nucleotide sequence ID" value="NZ_AP018933.1"/>
</dbReference>
<dbReference type="Pfam" id="PF01297">
    <property type="entry name" value="ZnuA"/>
    <property type="match status" value="1"/>
</dbReference>
<dbReference type="KEGG" id="zpl:ZBT109_0844"/>
<dbReference type="PRINTS" id="PR00691">
    <property type="entry name" value="ADHESINB"/>
</dbReference>
<protein>
    <submittedName>
        <fullName evidence="9">Periplasmic solute binding protein</fullName>
    </submittedName>
</protein>
<dbReference type="GO" id="GO:0046872">
    <property type="term" value="F:metal ion binding"/>
    <property type="evidence" value="ECO:0007669"/>
    <property type="project" value="UniProtKB-KW"/>
</dbReference>
<keyword evidence="3 6" id="KW-0813">Transport</keyword>
<evidence type="ECO:0000256" key="3">
    <source>
        <dbReference type="ARBA" id="ARBA00022448"/>
    </source>
</evidence>
<dbReference type="OrthoDB" id="9793396at2"/>
<evidence type="ECO:0000256" key="4">
    <source>
        <dbReference type="ARBA" id="ARBA00022723"/>
    </source>
</evidence>
<feature type="compositionally biased region" description="Basic and acidic residues" evidence="7">
    <location>
        <begin position="124"/>
        <end position="134"/>
    </location>
</feature>
<accession>A0A348HDB8</accession>
<keyword evidence="4" id="KW-0479">Metal-binding</keyword>
<keyword evidence="5 8" id="KW-0732">Signal</keyword>
<dbReference type="SUPFAM" id="SSF53807">
    <property type="entry name" value="Helical backbone' metal receptor"/>
    <property type="match status" value="1"/>
</dbReference>
<dbReference type="Gene3D" id="3.40.50.1980">
    <property type="entry name" value="Nitrogenase molybdenum iron protein domain"/>
    <property type="match status" value="2"/>
</dbReference>
<evidence type="ECO:0000313" key="9">
    <source>
        <dbReference type="EMBL" id="BBG29620.1"/>
    </source>
</evidence>
<dbReference type="GO" id="GO:0030313">
    <property type="term" value="C:cell envelope"/>
    <property type="evidence" value="ECO:0007669"/>
    <property type="project" value="UniProtKB-SubCell"/>
</dbReference>
<dbReference type="PRINTS" id="PR00690">
    <property type="entry name" value="ADHESNFAMILY"/>
</dbReference>
<dbReference type="GO" id="GO:0030001">
    <property type="term" value="P:metal ion transport"/>
    <property type="evidence" value="ECO:0007669"/>
    <property type="project" value="InterPro"/>
</dbReference>
<dbReference type="InterPro" id="IPR006129">
    <property type="entry name" value="AdhesinB"/>
</dbReference>
<evidence type="ECO:0000256" key="5">
    <source>
        <dbReference type="ARBA" id="ARBA00022729"/>
    </source>
</evidence>
<evidence type="ECO:0000256" key="7">
    <source>
        <dbReference type="SAM" id="MobiDB-lite"/>
    </source>
</evidence>
<dbReference type="Proteomes" id="UP000267342">
    <property type="component" value="Chromosome"/>
</dbReference>
<feature type="region of interest" description="Disordered" evidence="7">
    <location>
        <begin position="112"/>
        <end position="148"/>
    </location>
</feature>
<evidence type="ECO:0000256" key="6">
    <source>
        <dbReference type="RuleBase" id="RU003512"/>
    </source>
</evidence>
<comment type="similarity">
    <text evidence="2 6">Belongs to the bacterial solute-binding protein 9 family.</text>
</comment>
<sequence length="320" mass="35307">MKPVAFMMSLMLSLVPLASHAAERPINVTTSFSILDDMVQEVGGEHVHVRSLISPEGDAHGYNPRPRDVGAIAQADLVVFNGLQFEGWMSRLLDAAHYRNPVVIASDGITPLKNQEEHDDDDHDHDAHEHEAGHEHHHHHGPQDPHAWQDLRNGAQYVRNIRDGLIKVDPAHADDYRQRADAYIARIMTLDGQIRQQMQQLPKDSVVITGHASFNYFANAYGLPFMALQGLSTEDDPSAASVAGLVRTVNEHHVRALFNESMTRSALLNQLSQETRVPIAGTLHSDALAAKGDASTYLGMMQHNADLLYNALHAPAAPRP</sequence>
<organism evidence="9 10">
    <name type="scientific">Zymobacter palmae</name>
    <dbReference type="NCBI Taxonomy" id="33074"/>
    <lineage>
        <taxon>Bacteria</taxon>
        <taxon>Pseudomonadati</taxon>
        <taxon>Pseudomonadota</taxon>
        <taxon>Gammaproteobacteria</taxon>
        <taxon>Oceanospirillales</taxon>
        <taxon>Halomonadaceae</taxon>
        <taxon>Zymobacter group</taxon>
        <taxon>Zymobacter</taxon>
    </lineage>
</organism>
<keyword evidence="10" id="KW-1185">Reference proteome</keyword>
<proteinExistence type="inferred from homology"/>
<dbReference type="InterPro" id="IPR006128">
    <property type="entry name" value="Lipoprotein_PsaA-like"/>
</dbReference>
<name>A0A348HDB8_9GAMM</name>
<evidence type="ECO:0000256" key="1">
    <source>
        <dbReference type="ARBA" id="ARBA00004196"/>
    </source>
</evidence>
<dbReference type="PANTHER" id="PTHR42953">
    <property type="entry name" value="HIGH-AFFINITY ZINC UPTAKE SYSTEM PROTEIN ZNUA-RELATED"/>
    <property type="match status" value="1"/>
</dbReference>
<dbReference type="GO" id="GO:0007155">
    <property type="term" value="P:cell adhesion"/>
    <property type="evidence" value="ECO:0007669"/>
    <property type="project" value="InterPro"/>
</dbReference>
<comment type="subcellular location">
    <subcellularLocation>
        <location evidence="1">Cell envelope</location>
    </subcellularLocation>
</comment>
<dbReference type="PANTHER" id="PTHR42953:SF1">
    <property type="entry name" value="METAL-BINDING PROTEIN HI_0362-RELATED"/>
    <property type="match status" value="1"/>
</dbReference>
<evidence type="ECO:0000256" key="2">
    <source>
        <dbReference type="ARBA" id="ARBA00011028"/>
    </source>
</evidence>
<evidence type="ECO:0000313" key="10">
    <source>
        <dbReference type="Proteomes" id="UP000267342"/>
    </source>
</evidence>
<dbReference type="EMBL" id="AP018933">
    <property type="protein sequence ID" value="BBG29620.1"/>
    <property type="molecule type" value="Genomic_DNA"/>
</dbReference>
<dbReference type="InterPro" id="IPR006127">
    <property type="entry name" value="ZnuA-like"/>
</dbReference>
<gene>
    <name evidence="9" type="ORF">ZBT109_0844</name>
</gene>
<dbReference type="AlphaFoldDB" id="A0A348HDB8"/>